<keyword evidence="5" id="KW-1185">Reference proteome</keyword>
<feature type="region of interest" description="Disordered" evidence="2">
    <location>
        <begin position="103"/>
        <end position="195"/>
    </location>
</feature>
<dbReference type="AlphaFoldDB" id="A0A8C5NG50"/>
<feature type="region of interest" description="Disordered" evidence="2">
    <location>
        <begin position="637"/>
        <end position="659"/>
    </location>
</feature>
<dbReference type="Pfam" id="PF14816">
    <property type="entry name" value="CANIN"/>
    <property type="match status" value="1"/>
</dbReference>
<dbReference type="RefSeq" id="XP_028325396.1">
    <property type="nucleotide sequence ID" value="XM_028469595.1"/>
</dbReference>
<feature type="region of interest" description="Disordered" evidence="2">
    <location>
        <begin position="51"/>
        <end position="72"/>
    </location>
</feature>
<dbReference type="InterPro" id="IPR026161">
    <property type="entry name" value="FAM178"/>
</dbReference>
<protein>
    <submittedName>
        <fullName evidence="4">SMC5-SMC6 complex localization factor protein 2-like</fullName>
    </submittedName>
</protein>
<feature type="region of interest" description="Disordered" evidence="2">
    <location>
        <begin position="212"/>
        <end position="331"/>
    </location>
</feature>
<feature type="compositionally biased region" description="Basic and acidic residues" evidence="2">
    <location>
        <begin position="467"/>
        <end position="483"/>
    </location>
</feature>
<dbReference type="PANTHER" id="PTHR16046:SF9">
    <property type="entry name" value="SMC5-SMC6 COMPLEX LOCALIZATION FACTOR PROTEIN 2"/>
    <property type="match status" value="1"/>
</dbReference>
<feature type="region of interest" description="Disordered" evidence="2">
    <location>
        <begin position="533"/>
        <end position="587"/>
    </location>
</feature>
<dbReference type="Ensembl" id="ENSGWIT00000056832.1">
    <property type="protein sequence ID" value="ENSGWIP00000052668.1"/>
    <property type="gene ID" value="ENSGWIG00000025398.1"/>
</dbReference>
<feature type="domain" description="Coiled-coil SMC6 And NSE5 INteracting (CANIN)" evidence="3">
    <location>
        <begin position="669"/>
        <end position="1035"/>
    </location>
</feature>
<evidence type="ECO:0000256" key="2">
    <source>
        <dbReference type="SAM" id="MobiDB-lite"/>
    </source>
</evidence>
<reference evidence="4" key="3">
    <citation type="submission" date="2025-09" db="UniProtKB">
        <authorList>
            <consortium name="Ensembl"/>
        </authorList>
    </citation>
    <scope>IDENTIFICATION</scope>
</reference>
<sequence length="1227" mass="138484">MIMMRKATENHRNSGAFAEYFSPRLKVKDLTKKQWHPPQYAAFYKETPMKPSQVPNRLSHTHSKRTSAYQRPELWYQDRPNAYQTSSSYRGPVTSDMNSSMTIPQHNPKHTVGTSWHSSQPSEFTSKEPHHILGSINGYQPRPQDRVAPSQTAPQPPYILRPVTAEGSGNRTQLSFPRLGHHPANSLPHTRENFNNYSSSFSQVIVNRTEPNHPFSEMTREPPSSQSQQQQPMTRPQNPVGDLNYRSFQKPSESCRTSNLNPSPQLGNYAKTQTTMPTTQIPPRTLPVSQPSSKKPVAIKPSHVPQTKDYPPQTDTLEPSPSLKCSGFSKSKEQINISSPFQHCTKVSPITTASKTSLKSAKEDGTKGSKSGVLRTKSNTLLSPKVLQKPPNAVTQPVKRVRSESASSIVEQASKRKPPSSGHQASQHHKPVRPQRSSLLPDDLKELFTPDPMTYVVNPPHKTLKPKITDEKPKSAMSERDGPSHTTSSSRRAVCVSPMNKTAAYLSQASCPLLTSMPTVILNRINVEDYIRPKKKMKSTSSKSTNGHSKKESSKLMNSPLLGKDAVASEQMSVSPLVKQTADKSRKHVKVSDPIELDLNLDLRLALDFDDSRSSHCSEEEQLISLQDMLTRATKLPETPKKVTFSEPSTPGNDGPKSKNVLQLLPSIVETGSYKNNLDQMLKEINVNKRSKEIETLLRTACSEGVLRIAEYEQTEESQEINTCTEFQTKFLQRFSLVSGAFREPTPGEAVFSIEKFGHIFNQDSLQLRHCTVHPQGRAQKTLLWSSPAQLRLHVTLGLFQEAYDCHSPCPPQVMLLLFKMLSVHSERLVSDGLLQAMCDITCTAAGQIVNHGNQQFNVWVPSLADVTLILMNMGAAFVTLYPFEDLQPLFTEGDLLEDLCINSESFSEGHQNEILEHNFSNIFKYLSYSMSLCPLAYSDNELLLLLTMLGHISLDTRFIQPSVHLEALLYRVLNNFKEWDAVLPRICSALTSFTDDHRNMCLMVQALPVYKRGKQLRQHLSLCMISKLLDGTCTYKPTQSNFQLSEVRRYLKRMQPSSLLRDLMNTVGSDRNEDEDTLDQQAYYLCYSLLTLLNEATSLQFYTANQKKQVLILLSLLEVHIKCDIRESMKYLYRSKVKDLVSRIYTKWQKLVQRTHPLHNKLYDYWQPQETLRNNKQVKEEEDEATVIKATEETEEKATQEAVKGGGDMELDSNLEESDGPVKMDD</sequence>
<dbReference type="Proteomes" id="UP000694680">
    <property type="component" value="Chromosome 15"/>
</dbReference>
<evidence type="ECO:0000313" key="4">
    <source>
        <dbReference type="Ensembl" id="ENSGWIP00000052668.1"/>
    </source>
</evidence>
<feature type="region of interest" description="Disordered" evidence="2">
    <location>
        <begin position="1175"/>
        <end position="1227"/>
    </location>
</feature>
<evidence type="ECO:0000256" key="1">
    <source>
        <dbReference type="ARBA" id="ARBA00010311"/>
    </source>
</evidence>
<feature type="compositionally biased region" description="Polar residues" evidence="2">
    <location>
        <begin position="112"/>
        <end position="124"/>
    </location>
</feature>
<feature type="compositionally biased region" description="Polar residues" evidence="2">
    <location>
        <begin position="246"/>
        <end position="266"/>
    </location>
</feature>
<feature type="compositionally biased region" description="Basic and acidic residues" evidence="2">
    <location>
        <begin position="1191"/>
        <end position="1200"/>
    </location>
</feature>
<dbReference type="OrthoDB" id="6158547at2759"/>
<dbReference type="PANTHER" id="PTHR16046">
    <property type="entry name" value="SMC5-SMC6 COMPLEX LOCALIZATION FACTOR 2"/>
    <property type="match status" value="1"/>
</dbReference>
<evidence type="ECO:0000259" key="3">
    <source>
        <dbReference type="Pfam" id="PF14816"/>
    </source>
</evidence>
<feature type="region of interest" description="Disordered" evidence="2">
    <location>
        <begin position="355"/>
        <end position="494"/>
    </location>
</feature>
<reference evidence="4" key="1">
    <citation type="submission" date="2020-06" db="EMBL/GenBank/DDBJ databases">
        <authorList>
            <consortium name="Wellcome Sanger Institute Data Sharing"/>
        </authorList>
    </citation>
    <scope>NUCLEOTIDE SEQUENCE [LARGE SCALE GENOMIC DNA]</scope>
</reference>
<feature type="compositionally biased region" description="Low complexity" evidence="2">
    <location>
        <begin position="272"/>
        <end position="283"/>
    </location>
</feature>
<evidence type="ECO:0000313" key="5">
    <source>
        <dbReference type="Proteomes" id="UP000694680"/>
    </source>
</evidence>
<accession>A0A8C5NG50</accession>
<feature type="compositionally biased region" description="Low complexity" evidence="2">
    <location>
        <begin position="222"/>
        <end position="232"/>
    </location>
</feature>
<reference evidence="4" key="2">
    <citation type="submission" date="2025-08" db="UniProtKB">
        <authorList>
            <consortium name="Ensembl"/>
        </authorList>
    </citation>
    <scope>IDENTIFICATION</scope>
</reference>
<dbReference type="CTD" id="55719"/>
<dbReference type="InterPro" id="IPR044276">
    <property type="entry name" value="CANIN_dom"/>
</dbReference>
<feature type="compositionally biased region" description="Acidic residues" evidence="2">
    <location>
        <begin position="1210"/>
        <end position="1220"/>
    </location>
</feature>
<name>A0A8C5NG50_GOUWI</name>
<comment type="similarity">
    <text evidence="1">Belongs to the FAM178 family.</text>
</comment>
<gene>
    <name evidence="4" type="primary">slf2</name>
</gene>
<dbReference type="GeneID" id="114477324"/>
<organism evidence="4 5">
    <name type="scientific">Gouania willdenowi</name>
    <name type="common">Blunt-snouted clingfish</name>
    <name type="synonym">Lepadogaster willdenowi</name>
    <dbReference type="NCBI Taxonomy" id="441366"/>
    <lineage>
        <taxon>Eukaryota</taxon>
        <taxon>Metazoa</taxon>
        <taxon>Chordata</taxon>
        <taxon>Craniata</taxon>
        <taxon>Vertebrata</taxon>
        <taxon>Euteleostomi</taxon>
        <taxon>Actinopterygii</taxon>
        <taxon>Neopterygii</taxon>
        <taxon>Teleostei</taxon>
        <taxon>Neoteleostei</taxon>
        <taxon>Acanthomorphata</taxon>
        <taxon>Ovalentaria</taxon>
        <taxon>Blenniimorphae</taxon>
        <taxon>Blenniiformes</taxon>
        <taxon>Gobiesocoidei</taxon>
        <taxon>Gobiesocidae</taxon>
        <taxon>Gobiesocinae</taxon>
        <taxon>Gouania</taxon>
    </lineage>
</organism>
<proteinExistence type="inferred from homology"/>